<evidence type="ECO:0000313" key="1">
    <source>
        <dbReference type="EMBL" id="MBX54128.1"/>
    </source>
</evidence>
<dbReference type="EMBL" id="GGEC01073644">
    <property type="protein sequence ID" value="MBX54128.1"/>
    <property type="molecule type" value="Transcribed_RNA"/>
</dbReference>
<proteinExistence type="predicted"/>
<protein>
    <submittedName>
        <fullName evidence="1">Uncharacterized protein</fullName>
    </submittedName>
</protein>
<sequence>MNQYIHNNEYKRYKQFLFSFSYPCFAQDKGKFTHIQYSLTKASPRNTGLKPKMVSLD</sequence>
<dbReference type="AlphaFoldDB" id="A0A2P2PH73"/>
<reference evidence="1" key="1">
    <citation type="submission" date="2018-02" db="EMBL/GenBank/DDBJ databases">
        <title>Rhizophora mucronata_Transcriptome.</title>
        <authorList>
            <person name="Meera S.P."/>
            <person name="Sreeshan A."/>
            <person name="Augustine A."/>
        </authorList>
    </citation>
    <scope>NUCLEOTIDE SEQUENCE</scope>
    <source>
        <tissue evidence="1">Leaf</tissue>
    </source>
</reference>
<accession>A0A2P2PH73</accession>
<organism evidence="1">
    <name type="scientific">Rhizophora mucronata</name>
    <name type="common">Asiatic mangrove</name>
    <dbReference type="NCBI Taxonomy" id="61149"/>
    <lineage>
        <taxon>Eukaryota</taxon>
        <taxon>Viridiplantae</taxon>
        <taxon>Streptophyta</taxon>
        <taxon>Embryophyta</taxon>
        <taxon>Tracheophyta</taxon>
        <taxon>Spermatophyta</taxon>
        <taxon>Magnoliopsida</taxon>
        <taxon>eudicotyledons</taxon>
        <taxon>Gunneridae</taxon>
        <taxon>Pentapetalae</taxon>
        <taxon>rosids</taxon>
        <taxon>fabids</taxon>
        <taxon>Malpighiales</taxon>
        <taxon>Rhizophoraceae</taxon>
        <taxon>Rhizophora</taxon>
    </lineage>
</organism>
<name>A0A2P2PH73_RHIMU</name>